<evidence type="ECO:0000256" key="8">
    <source>
        <dbReference type="ARBA" id="ARBA00023264"/>
    </source>
</evidence>
<keyword evidence="5" id="KW-0808">Transferase</keyword>
<dbReference type="AlphaFoldDB" id="X1G1N3"/>
<dbReference type="PANTHER" id="PTHR30100:SF1">
    <property type="entry name" value="PHOSPHATE ACYLTRANSFERASE"/>
    <property type="match status" value="1"/>
</dbReference>
<organism evidence="11">
    <name type="scientific">marine sediment metagenome</name>
    <dbReference type="NCBI Taxonomy" id="412755"/>
    <lineage>
        <taxon>unclassified sequences</taxon>
        <taxon>metagenomes</taxon>
        <taxon>ecological metagenomes</taxon>
    </lineage>
</organism>
<dbReference type="SUPFAM" id="SSF53659">
    <property type="entry name" value="Isocitrate/Isopropylmalate dehydrogenase-like"/>
    <property type="match status" value="1"/>
</dbReference>
<comment type="subunit">
    <text evidence="10">Homodimer. Probably interacts with PlsY.</text>
</comment>
<proteinExistence type="inferred from homology"/>
<keyword evidence="4" id="KW-0444">Lipid biosynthesis</keyword>
<evidence type="ECO:0000256" key="5">
    <source>
        <dbReference type="ARBA" id="ARBA00022679"/>
    </source>
</evidence>
<dbReference type="NCBIfam" id="TIGR00182">
    <property type="entry name" value="plsX"/>
    <property type="match status" value="1"/>
</dbReference>
<feature type="non-terminal residue" evidence="11">
    <location>
        <position position="237"/>
    </location>
</feature>
<dbReference type="GO" id="GO:0005737">
    <property type="term" value="C:cytoplasm"/>
    <property type="evidence" value="ECO:0007669"/>
    <property type="project" value="UniProtKB-SubCell"/>
</dbReference>
<evidence type="ECO:0000256" key="1">
    <source>
        <dbReference type="ARBA" id="ARBA00001232"/>
    </source>
</evidence>
<evidence type="ECO:0000256" key="3">
    <source>
        <dbReference type="ARBA" id="ARBA00022490"/>
    </source>
</evidence>
<dbReference type="EMBL" id="BARU01003744">
    <property type="protein sequence ID" value="GAH26943.1"/>
    <property type="molecule type" value="Genomic_DNA"/>
</dbReference>
<dbReference type="EC" id="2.3.1.274" evidence="9"/>
<dbReference type="GO" id="GO:0008654">
    <property type="term" value="P:phospholipid biosynthetic process"/>
    <property type="evidence" value="ECO:0007669"/>
    <property type="project" value="UniProtKB-KW"/>
</dbReference>
<evidence type="ECO:0000313" key="11">
    <source>
        <dbReference type="EMBL" id="GAH26943.1"/>
    </source>
</evidence>
<comment type="subcellular location">
    <subcellularLocation>
        <location evidence="2">Cytoplasm</location>
    </subcellularLocation>
</comment>
<reference evidence="11" key="1">
    <citation type="journal article" date="2014" name="Front. Microbiol.">
        <title>High frequency of phylogenetically diverse reductive dehalogenase-homologous genes in deep subseafloor sedimentary metagenomes.</title>
        <authorList>
            <person name="Kawai M."/>
            <person name="Futagami T."/>
            <person name="Toyoda A."/>
            <person name="Takaki Y."/>
            <person name="Nishi S."/>
            <person name="Hori S."/>
            <person name="Arai W."/>
            <person name="Tsubouchi T."/>
            <person name="Morono Y."/>
            <person name="Uchiyama I."/>
            <person name="Ito T."/>
            <person name="Fujiyama A."/>
            <person name="Inagaki F."/>
            <person name="Takami H."/>
        </authorList>
    </citation>
    <scope>NUCLEOTIDE SEQUENCE</scope>
    <source>
        <strain evidence="11">Expedition CK06-06</strain>
    </source>
</reference>
<protein>
    <recommendedName>
        <fullName evidence="9">phosphate acyltransferase</fullName>
        <ecNumber evidence="9">2.3.1.274</ecNumber>
    </recommendedName>
</protein>
<accession>X1G1N3</accession>
<evidence type="ECO:0000256" key="4">
    <source>
        <dbReference type="ARBA" id="ARBA00022516"/>
    </source>
</evidence>
<dbReference type="InterPro" id="IPR003664">
    <property type="entry name" value="FA_synthesis"/>
</dbReference>
<evidence type="ECO:0000256" key="2">
    <source>
        <dbReference type="ARBA" id="ARBA00004496"/>
    </source>
</evidence>
<gene>
    <name evidence="11" type="ORF">S03H2_07908</name>
</gene>
<dbReference type="GO" id="GO:0043811">
    <property type="term" value="F:phosphate:acyl-[acyl carrier protein] acyltransferase activity"/>
    <property type="evidence" value="ECO:0007669"/>
    <property type="project" value="UniProtKB-EC"/>
</dbReference>
<keyword evidence="6" id="KW-0443">Lipid metabolism</keyword>
<dbReference type="Pfam" id="PF02504">
    <property type="entry name" value="FA_synthesis"/>
    <property type="match status" value="1"/>
</dbReference>
<dbReference type="InterPro" id="IPR012281">
    <property type="entry name" value="Phospholipid_synth_PlsX-like"/>
</dbReference>
<comment type="catalytic activity">
    <reaction evidence="1">
        <text>a fatty acyl-[ACP] + phosphate = an acyl phosphate + holo-[ACP]</text>
        <dbReference type="Rhea" id="RHEA:42292"/>
        <dbReference type="Rhea" id="RHEA-COMP:9685"/>
        <dbReference type="Rhea" id="RHEA-COMP:14125"/>
        <dbReference type="ChEBI" id="CHEBI:43474"/>
        <dbReference type="ChEBI" id="CHEBI:59918"/>
        <dbReference type="ChEBI" id="CHEBI:64479"/>
        <dbReference type="ChEBI" id="CHEBI:138651"/>
        <dbReference type="EC" id="2.3.1.274"/>
    </reaction>
</comment>
<comment type="caution">
    <text evidence="11">The sequence shown here is derived from an EMBL/GenBank/DDBJ whole genome shotgun (WGS) entry which is preliminary data.</text>
</comment>
<keyword evidence="8" id="KW-1208">Phospholipid metabolism</keyword>
<keyword evidence="7" id="KW-0594">Phospholipid biosynthesis</keyword>
<keyword evidence="3" id="KW-0963">Cytoplasm</keyword>
<evidence type="ECO:0000256" key="7">
    <source>
        <dbReference type="ARBA" id="ARBA00023209"/>
    </source>
</evidence>
<evidence type="ECO:0000256" key="10">
    <source>
        <dbReference type="ARBA" id="ARBA00046608"/>
    </source>
</evidence>
<evidence type="ECO:0000256" key="6">
    <source>
        <dbReference type="ARBA" id="ARBA00023098"/>
    </source>
</evidence>
<name>X1G1N3_9ZZZZ</name>
<evidence type="ECO:0000256" key="9">
    <source>
        <dbReference type="ARBA" id="ARBA00024069"/>
    </source>
</evidence>
<dbReference type="HAMAP" id="MF_00019">
    <property type="entry name" value="PlsX"/>
    <property type="match status" value="1"/>
</dbReference>
<sequence length="237" mass="25785">MGGDYAPEEIVEGAILSLEEKDFSIILVGEEEKINSLLSKQIFDKKRVSVLNATQKIEQDESPAIVVRRKKQSSINICSKLVRDKVADGMISAGPTGAVMTSAILNIGRIKGVKRPALAAFIPTVKNPILLIDIGANVDCKPIYLLQFAIMGKILYKNLLVDVQPKVGLLSIGEERTKGNHLVQESYELISKSIKDFVGNIEGHQILDGKAHVIVCDGFTGNVVIKSIEGTAEMLFN</sequence>
<dbReference type="Gene3D" id="3.40.718.10">
    <property type="entry name" value="Isopropylmalate Dehydrogenase"/>
    <property type="match status" value="1"/>
</dbReference>
<dbReference type="PANTHER" id="PTHR30100">
    <property type="entry name" value="FATTY ACID/PHOSPHOLIPID SYNTHESIS PROTEIN PLSX"/>
    <property type="match status" value="1"/>
</dbReference>
<dbReference type="GO" id="GO:0006633">
    <property type="term" value="P:fatty acid biosynthetic process"/>
    <property type="evidence" value="ECO:0007669"/>
    <property type="project" value="InterPro"/>
</dbReference>